<evidence type="ECO:0000256" key="1">
    <source>
        <dbReference type="SAM" id="MobiDB-lite"/>
    </source>
</evidence>
<evidence type="ECO:0000313" key="4">
    <source>
        <dbReference type="Proteomes" id="UP000294360"/>
    </source>
</evidence>
<organism evidence="2 4">
    <name type="scientific">Methylocella tundrae</name>
    <dbReference type="NCBI Taxonomy" id="227605"/>
    <lineage>
        <taxon>Bacteria</taxon>
        <taxon>Pseudomonadati</taxon>
        <taxon>Pseudomonadota</taxon>
        <taxon>Alphaproteobacteria</taxon>
        <taxon>Hyphomicrobiales</taxon>
        <taxon>Beijerinckiaceae</taxon>
        <taxon>Methylocella</taxon>
    </lineage>
</organism>
<evidence type="ECO:0000313" key="5">
    <source>
        <dbReference type="Proteomes" id="UP000485880"/>
    </source>
</evidence>
<accession>A0A4U8Z3T0</accession>
<evidence type="ECO:0000313" key="3">
    <source>
        <dbReference type="EMBL" id="VTZ50315.1"/>
    </source>
</evidence>
<dbReference type="OrthoDB" id="7596641at2"/>
<dbReference type="RefSeq" id="WP_134490683.1">
    <property type="nucleotide sequence ID" value="NZ_CABFMQ020000079.1"/>
</dbReference>
<dbReference type="AlphaFoldDB" id="A0A4U8Z3T0"/>
<evidence type="ECO:0008006" key="6">
    <source>
        <dbReference type="Google" id="ProtNLM"/>
    </source>
</evidence>
<dbReference type="Pfam" id="PF09954">
    <property type="entry name" value="DUF2188"/>
    <property type="match status" value="1"/>
</dbReference>
<name>A0A4U8Z3T0_METTU</name>
<dbReference type="InterPro" id="IPR018691">
    <property type="entry name" value="DUF2188"/>
</dbReference>
<gene>
    <name evidence="3" type="ORF">MPC4_220045</name>
    <name evidence="2" type="ORF">MTUNDRAET4_3203</name>
</gene>
<dbReference type="Proteomes" id="UP000294360">
    <property type="component" value="Chromosome"/>
</dbReference>
<feature type="compositionally biased region" description="Basic and acidic residues" evidence="1">
    <location>
        <begin position="56"/>
        <end position="79"/>
    </location>
</feature>
<dbReference type="KEGG" id="mtun:MTUNDRAET4_3203"/>
<reference evidence="3 5" key="2">
    <citation type="submission" date="2019-05" db="EMBL/GenBank/DDBJ databases">
        <authorList>
            <person name="Farhan Ul Haque M."/>
        </authorList>
    </citation>
    <scope>NUCLEOTIDE SEQUENCE [LARGE SCALE GENOMIC DNA]</scope>
    <source>
        <strain evidence="3">2</strain>
    </source>
</reference>
<dbReference type="EMBL" id="CABFMQ020000079">
    <property type="protein sequence ID" value="VTZ50315.1"/>
    <property type="molecule type" value="Genomic_DNA"/>
</dbReference>
<sequence length="79" mass="8829">MSKIAYHVVEHDGGWAYTLDGVYSETFPSHAAAVAAAKRVAEEQRTPGETEEIEYETEKGKWKTERADGDDRPSTEVIE</sequence>
<evidence type="ECO:0000313" key="2">
    <source>
        <dbReference type="EMBL" id="VFU10090.1"/>
    </source>
</evidence>
<feature type="region of interest" description="Disordered" evidence="1">
    <location>
        <begin position="41"/>
        <end position="79"/>
    </location>
</feature>
<dbReference type="Proteomes" id="UP000485880">
    <property type="component" value="Unassembled WGS sequence"/>
</dbReference>
<protein>
    <recommendedName>
        <fullName evidence="6">DUF2188 domain-containing protein</fullName>
    </recommendedName>
</protein>
<keyword evidence="5" id="KW-1185">Reference proteome</keyword>
<proteinExistence type="predicted"/>
<reference evidence="2 4" key="1">
    <citation type="submission" date="2019-03" db="EMBL/GenBank/DDBJ databases">
        <authorList>
            <person name="Kox A.R. M."/>
        </authorList>
    </citation>
    <scope>NUCLEOTIDE SEQUENCE [LARGE SCALE GENOMIC DNA]</scope>
    <source>
        <strain evidence="2">MTUNDRAET4 annotated genome</strain>
    </source>
</reference>
<dbReference type="EMBL" id="LR536450">
    <property type="protein sequence ID" value="VFU10090.1"/>
    <property type="molecule type" value="Genomic_DNA"/>
</dbReference>